<proteinExistence type="predicted"/>
<evidence type="ECO:0000313" key="2">
    <source>
        <dbReference type="Proteomes" id="UP000326912"/>
    </source>
</evidence>
<dbReference type="RefSeq" id="WP_151756658.1">
    <property type="nucleotide sequence ID" value="NZ_BKZW01000001.1"/>
</dbReference>
<sequence length="231" mass="26283">MSRADDAPAAEKKEHTDSDQTLQALYRMYHGYLDTQQTSSIGTFVTRFNDAMITINDLQRLLEAKYGSYESFVAQMPLADPLQRIRVFIADIYYIFMEFMHLLSEVLQHNNMHRDTEKLSSMRGDHGVPLLPAIGISRDKEASTDVQYNFTHLARVYVNHQQLHKLKGHVSMRVAESTAFLAFIKELSKGTSSTHEEIATQINNVVKVLSDLQCLLADYERAASLLLQANQ</sequence>
<protein>
    <submittedName>
        <fullName evidence="1">Uncharacterized protein</fullName>
    </submittedName>
</protein>
<dbReference type="Proteomes" id="UP000326912">
    <property type="component" value="Unassembled WGS sequence"/>
</dbReference>
<dbReference type="EMBL" id="BKZW01000001">
    <property type="protein sequence ID" value="GER88801.1"/>
    <property type="molecule type" value="Genomic_DNA"/>
</dbReference>
<keyword evidence="2" id="KW-1185">Reference proteome</keyword>
<accession>A0A5J4KQX3</accession>
<reference evidence="1 2" key="1">
    <citation type="submission" date="2019-10" db="EMBL/GenBank/DDBJ databases">
        <title>Dictyobacter vulcani sp. nov., within the class Ktedonobacteria, isolated from soil of volcanic Mt. Zao.</title>
        <authorList>
            <person name="Zheng Y."/>
            <person name="Wang C.M."/>
            <person name="Sakai Y."/>
            <person name="Abe K."/>
            <person name="Yokota A."/>
            <person name="Yabe S."/>
        </authorList>
    </citation>
    <scope>NUCLEOTIDE SEQUENCE [LARGE SCALE GENOMIC DNA]</scope>
    <source>
        <strain evidence="1 2">W12</strain>
    </source>
</reference>
<evidence type="ECO:0000313" key="1">
    <source>
        <dbReference type="EMBL" id="GER88801.1"/>
    </source>
</evidence>
<organism evidence="1 2">
    <name type="scientific">Dictyobacter vulcani</name>
    <dbReference type="NCBI Taxonomy" id="2607529"/>
    <lineage>
        <taxon>Bacteria</taxon>
        <taxon>Bacillati</taxon>
        <taxon>Chloroflexota</taxon>
        <taxon>Ktedonobacteria</taxon>
        <taxon>Ktedonobacterales</taxon>
        <taxon>Dictyobacteraceae</taxon>
        <taxon>Dictyobacter</taxon>
    </lineage>
</organism>
<gene>
    <name evidence="1" type="ORF">KDW_29630</name>
</gene>
<name>A0A5J4KQX3_9CHLR</name>
<comment type="caution">
    <text evidence="1">The sequence shown here is derived from an EMBL/GenBank/DDBJ whole genome shotgun (WGS) entry which is preliminary data.</text>
</comment>
<dbReference type="AlphaFoldDB" id="A0A5J4KQX3"/>